<gene>
    <name evidence="5" type="ORF">BXY82_1406</name>
</gene>
<dbReference type="RefSeq" id="WP_133757466.1">
    <property type="nucleotide sequence ID" value="NZ_SOBW01000008.1"/>
</dbReference>
<feature type="domain" description="Multidrug resistance protein MdtA-like barrel-sandwich hybrid" evidence="2">
    <location>
        <begin position="69"/>
        <end position="194"/>
    </location>
</feature>
<dbReference type="Gene3D" id="2.40.50.100">
    <property type="match status" value="1"/>
</dbReference>
<dbReference type="Gene3D" id="2.40.30.170">
    <property type="match status" value="1"/>
</dbReference>
<dbReference type="NCBIfam" id="TIGR01730">
    <property type="entry name" value="RND_mfp"/>
    <property type="match status" value="1"/>
</dbReference>
<evidence type="ECO:0000313" key="5">
    <source>
        <dbReference type="EMBL" id="TDU39382.1"/>
    </source>
</evidence>
<protein>
    <submittedName>
        <fullName evidence="5">Membrane fusion protein (Multidrug efflux system)</fullName>
    </submittedName>
</protein>
<dbReference type="InterPro" id="IPR058792">
    <property type="entry name" value="Beta-barrel_RND_2"/>
</dbReference>
<dbReference type="Pfam" id="PF25917">
    <property type="entry name" value="BSH_RND"/>
    <property type="match status" value="1"/>
</dbReference>
<feature type="domain" description="YknX-like C-terminal permuted SH3-like" evidence="4">
    <location>
        <begin position="281"/>
        <end position="348"/>
    </location>
</feature>
<dbReference type="GO" id="GO:0015562">
    <property type="term" value="F:efflux transmembrane transporter activity"/>
    <property type="evidence" value="ECO:0007669"/>
    <property type="project" value="TreeGrafter"/>
</dbReference>
<dbReference type="FunFam" id="2.40.30.170:FF:000010">
    <property type="entry name" value="Efflux RND transporter periplasmic adaptor subunit"/>
    <property type="match status" value="1"/>
</dbReference>
<evidence type="ECO:0000259" key="2">
    <source>
        <dbReference type="Pfam" id="PF25917"/>
    </source>
</evidence>
<dbReference type="InterPro" id="IPR006143">
    <property type="entry name" value="RND_pump_MFP"/>
</dbReference>
<name>A0A4R7PYA1_9FLAO</name>
<dbReference type="SUPFAM" id="SSF111369">
    <property type="entry name" value="HlyD-like secretion proteins"/>
    <property type="match status" value="1"/>
</dbReference>
<feature type="domain" description="CusB-like beta-barrel" evidence="3">
    <location>
        <begin position="202"/>
        <end position="272"/>
    </location>
</feature>
<evidence type="ECO:0000259" key="4">
    <source>
        <dbReference type="Pfam" id="PF25989"/>
    </source>
</evidence>
<accession>A0A4R7PYA1</accession>
<dbReference type="Gene3D" id="1.10.287.470">
    <property type="entry name" value="Helix hairpin bin"/>
    <property type="match status" value="1"/>
</dbReference>
<dbReference type="PANTHER" id="PTHR30469">
    <property type="entry name" value="MULTIDRUG RESISTANCE PROTEIN MDTA"/>
    <property type="match status" value="1"/>
</dbReference>
<evidence type="ECO:0000313" key="6">
    <source>
        <dbReference type="Proteomes" id="UP000294689"/>
    </source>
</evidence>
<proteinExistence type="inferred from homology"/>
<dbReference type="OrthoDB" id="9806939at2"/>
<keyword evidence="6" id="KW-1185">Reference proteome</keyword>
<dbReference type="Pfam" id="PF25989">
    <property type="entry name" value="YknX_C"/>
    <property type="match status" value="1"/>
</dbReference>
<dbReference type="GO" id="GO:1990281">
    <property type="term" value="C:efflux pump complex"/>
    <property type="evidence" value="ECO:0007669"/>
    <property type="project" value="TreeGrafter"/>
</dbReference>
<dbReference type="PANTHER" id="PTHR30469:SF36">
    <property type="entry name" value="BLL3903 PROTEIN"/>
    <property type="match status" value="1"/>
</dbReference>
<dbReference type="InterPro" id="IPR058625">
    <property type="entry name" value="MdtA-like_BSH"/>
</dbReference>
<dbReference type="Gene3D" id="2.40.420.20">
    <property type="match status" value="1"/>
</dbReference>
<reference evidence="5 6" key="1">
    <citation type="submission" date="2019-03" db="EMBL/GenBank/DDBJ databases">
        <title>Genomic Encyclopedia of Archaeal and Bacterial Type Strains, Phase II (KMG-II): from individual species to whole genera.</title>
        <authorList>
            <person name="Goeker M."/>
        </authorList>
    </citation>
    <scope>NUCLEOTIDE SEQUENCE [LARGE SCALE GENOMIC DNA]</scope>
    <source>
        <strain evidence="5 6">DSM 28135</strain>
    </source>
</reference>
<comment type="similarity">
    <text evidence="1">Belongs to the membrane fusion protein (MFP) (TC 8.A.1) family.</text>
</comment>
<organism evidence="5 6">
    <name type="scientific">Gelidibacter sediminis</name>
    <dbReference type="NCBI Taxonomy" id="1608710"/>
    <lineage>
        <taxon>Bacteria</taxon>
        <taxon>Pseudomonadati</taxon>
        <taxon>Bacteroidota</taxon>
        <taxon>Flavobacteriia</taxon>
        <taxon>Flavobacteriales</taxon>
        <taxon>Flavobacteriaceae</taxon>
        <taxon>Gelidibacter</taxon>
    </lineage>
</organism>
<dbReference type="Pfam" id="PF25954">
    <property type="entry name" value="Beta-barrel_RND_2"/>
    <property type="match status" value="1"/>
</dbReference>
<dbReference type="EMBL" id="SOBW01000008">
    <property type="protein sequence ID" value="TDU39382.1"/>
    <property type="molecule type" value="Genomic_DNA"/>
</dbReference>
<evidence type="ECO:0000256" key="1">
    <source>
        <dbReference type="ARBA" id="ARBA00009477"/>
    </source>
</evidence>
<dbReference type="AlphaFoldDB" id="A0A4R7PYA1"/>
<dbReference type="InterPro" id="IPR058637">
    <property type="entry name" value="YknX-like_C"/>
</dbReference>
<sequence>MKKRYIFFTLLICGLIALIAYRISANSKINTPKNAQRTGSELGVQGKVLKAEKFADNLSLSGTLEANEEIELRSEISGVVESINFEEGTKVSKGQVLFRVNDIELRAQLSKVKTAQQLASENQRRAQLLLDKQAISQEEFDMANADLESAKAQTQLIGAQLSKATVRAPFSGTIGLRSISKGTYVTPATPIAKLVNTSQLKLTFAIPEKYVSLMKVGSALTFSTSNSNEEHTAKIYAIEPQVDIATRTLKMRAIADNKEGKLFPGTFANVTLPLETVEYALLVPTEALIPIQNGKKIFVVDGGKAKEVVVETGARTDSMVRVLSGIKVGDTILTSGVMSLKNGTPVKVNLKN</sequence>
<evidence type="ECO:0000259" key="3">
    <source>
        <dbReference type="Pfam" id="PF25954"/>
    </source>
</evidence>
<comment type="caution">
    <text evidence="5">The sequence shown here is derived from an EMBL/GenBank/DDBJ whole genome shotgun (WGS) entry which is preliminary data.</text>
</comment>
<dbReference type="Proteomes" id="UP000294689">
    <property type="component" value="Unassembled WGS sequence"/>
</dbReference>